<dbReference type="EMBL" id="JH597773">
    <property type="protein sequence ID" value="EHQ08442.1"/>
    <property type="molecule type" value="Genomic_DNA"/>
</dbReference>
<gene>
    <name evidence="2" type="ORF">Lepil_3789</name>
</gene>
<dbReference type="STRING" id="183.GCA_002009735_02160"/>
<proteinExistence type="predicted"/>
<evidence type="ECO:0000313" key="2">
    <source>
        <dbReference type="EMBL" id="EHQ08442.1"/>
    </source>
</evidence>
<dbReference type="HOGENOM" id="CLU_1093255_0_0_12"/>
<feature type="compositionally biased region" description="Basic and acidic residues" evidence="1">
    <location>
        <begin position="27"/>
        <end position="37"/>
    </location>
</feature>
<dbReference type="Proteomes" id="UP000005737">
    <property type="component" value="Unassembled WGS sequence"/>
</dbReference>
<protein>
    <submittedName>
        <fullName evidence="2">Uncharacterized protein</fullName>
    </submittedName>
</protein>
<keyword evidence="3" id="KW-1185">Reference proteome</keyword>
<reference evidence="2 3" key="1">
    <citation type="submission" date="2011-10" db="EMBL/GenBank/DDBJ databases">
        <title>The Improved High-Quality Draft genome of Leptonema illini DSM 21528.</title>
        <authorList>
            <consortium name="US DOE Joint Genome Institute (JGI-PGF)"/>
            <person name="Lucas S."/>
            <person name="Copeland A."/>
            <person name="Lapidus A."/>
            <person name="Glavina del Rio T."/>
            <person name="Dalin E."/>
            <person name="Tice H."/>
            <person name="Bruce D."/>
            <person name="Goodwin L."/>
            <person name="Pitluck S."/>
            <person name="Peters L."/>
            <person name="Mikhailova N."/>
            <person name="Held B."/>
            <person name="Kyrpides N."/>
            <person name="Mavromatis K."/>
            <person name="Ivanova N."/>
            <person name="Markowitz V."/>
            <person name="Cheng J.-F."/>
            <person name="Hugenholtz P."/>
            <person name="Woyke T."/>
            <person name="Wu D."/>
            <person name="Gronow S."/>
            <person name="Wellnitz S."/>
            <person name="Brambilla E.-M."/>
            <person name="Klenk H.-P."/>
            <person name="Eisen J.A."/>
        </authorList>
    </citation>
    <scope>NUCLEOTIDE SEQUENCE [LARGE SCALE GENOMIC DNA]</scope>
    <source>
        <strain evidence="2 3">DSM 21528</strain>
    </source>
</reference>
<evidence type="ECO:0000256" key="1">
    <source>
        <dbReference type="SAM" id="MobiDB-lite"/>
    </source>
</evidence>
<dbReference type="AlphaFoldDB" id="H2CAR4"/>
<feature type="region of interest" description="Disordered" evidence="1">
    <location>
        <begin position="1"/>
        <end position="37"/>
    </location>
</feature>
<sequence length="295" mass="35122">MADEGIVDIELPGPFEEPDQPRRKKRDPFSKEHISSDEVLHQRRELATRGDLKRIQKAGVRHEGKKVVTDDVKKLKSLSVDPGIPDLDRIHYYIEPVRIEYYVPKDSRFVVETRYLFIPLIDPEPSERYPVLSSYMEREKFFDIIEVVGEHSRYTTMILEAYHETFTMLENISRAVKDGRFNQESYRKAFYLTETMMKFEPTVASLEVLGDYISYNINWLIRRMNSLDMEFAASDDTIAYLIKRRNVRWEEKGLPEDERFEILAALFYDQAFPNRGLEFEEEDYFFDIFDKKSRY</sequence>
<accession>H2CAR4</accession>
<evidence type="ECO:0000313" key="3">
    <source>
        <dbReference type="Proteomes" id="UP000005737"/>
    </source>
</evidence>
<dbReference type="RefSeq" id="WP_002775121.1">
    <property type="nucleotide sequence ID" value="NZ_JH597773.1"/>
</dbReference>
<name>H2CAR4_9LEPT</name>
<organism evidence="2 3">
    <name type="scientific">Leptonema illini DSM 21528</name>
    <dbReference type="NCBI Taxonomy" id="929563"/>
    <lineage>
        <taxon>Bacteria</taxon>
        <taxon>Pseudomonadati</taxon>
        <taxon>Spirochaetota</taxon>
        <taxon>Spirochaetia</taxon>
        <taxon>Leptospirales</taxon>
        <taxon>Leptospiraceae</taxon>
        <taxon>Leptonema</taxon>
    </lineage>
</organism>